<evidence type="ECO:0000256" key="5">
    <source>
        <dbReference type="SAM" id="MobiDB-lite"/>
    </source>
</evidence>
<dbReference type="GO" id="GO:0004805">
    <property type="term" value="F:trehalose-phosphatase activity"/>
    <property type="evidence" value="ECO:0007669"/>
    <property type="project" value="UniProtKB-EC"/>
</dbReference>
<dbReference type="SUPFAM" id="SSF56784">
    <property type="entry name" value="HAD-like"/>
    <property type="match status" value="1"/>
</dbReference>
<dbReference type="PANTHER" id="PTHR43768">
    <property type="entry name" value="TREHALOSE 6-PHOSPHATE PHOSPHATASE"/>
    <property type="match status" value="1"/>
</dbReference>
<evidence type="ECO:0000313" key="6">
    <source>
        <dbReference type="EMBL" id="SON57648.1"/>
    </source>
</evidence>
<evidence type="ECO:0000256" key="4">
    <source>
        <dbReference type="RuleBase" id="RU361117"/>
    </source>
</evidence>
<dbReference type="InterPro" id="IPR023214">
    <property type="entry name" value="HAD_sf"/>
</dbReference>
<evidence type="ECO:0000313" key="7">
    <source>
        <dbReference type="Proteomes" id="UP000223606"/>
    </source>
</evidence>
<dbReference type="Pfam" id="PF02358">
    <property type="entry name" value="Trehalose_PPase"/>
    <property type="match status" value="1"/>
</dbReference>
<comment type="cofactor">
    <cofactor evidence="4">
        <name>Mg(2+)</name>
        <dbReference type="ChEBI" id="CHEBI:18420"/>
    </cofactor>
</comment>
<dbReference type="InterPro" id="IPR036412">
    <property type="entry name" value="HAD-like_sf"/>
</dbReference>
<dbReference type="PANTHER" id="PTHR43768:SF3">
    <property type="entry name" value="TREHALOSE 6-PHOSPHATE PHOSPHATASE"/>
    <property type="match status" value="1"/>
</dbReference>
<dbReference type="AlphaFoldDB" id="A0A2C9DBY9"/>
<keyword evidence="3 4" id="KW-0378">Hydrolase</keyword>
<dbReference type="NCBIfam" id="TIGR01484">
    <property type="entry name" value="HAD-SF-IIB"/>
    <property type="match status" value="1"/>
</dbReference>
<dbReference type="KEGG" id="hdi:HDIA_4107"/>
<keyword evidence="4" id="KW-0460">Magnesium</keyword>
<feature type="region of interest" description="Disordered" evidence="5">
    <location>
        <begin position="1"/>
        <end position="20"/>
    </location>
</feature>
<dbReference type="NCBIfam" id="TIGR00685">
    <property type="entry name" value="T6PP"/>
    <property type="match status" value="1"/>
</dbReference>
<comment type="similarity">
    <text evidence="2 4">Belongs to the trehalose phosphatase family.</text>
</comment>
<dbReference type="InterPro" id="IPR003337">
    <property type="entry name" value="Trehalose_PPase"/>
</dbReference>
<dbReference type="EMBL" id="LT960614">
    <property type="protein sequence ID" value="SON57648.1"/>
    <property type="molecule type" value="Genomic_DNA"/>
</dbReference>
<evidence type="ECO:0000256" key="3">
    <source>
        <dbReference type="ARBA" id="ARBA00022801"/>
    </source>
</evidence>
<dbReference type="InterPro" id="IPR044651">
    <property type="entry name" value="OTSB-like"/>
</dbReference>
<keyword evidence="7" id="KW-1185">Reference proteome</keyword>
<dbReference type="Gene3D" id="3.30.70.1020">
    <property type="entry name" value="Trehalose-6-phosphate phosphatase related protein, domain 2"/>
    <property type="match status" value="1"/>
</dbReference>
<accession>A0A2C9DBY9</accession>
<comment type="function">
    <text evidence="4">Removes the phosphate from trehalose 6-phosphate to produce free trehalose.</text>
</comment>
<protein>
    <recommendedName>
        <fullName evidence="4">Trehalose 6-phosphate phosphatase</fullName>
        <ecNumber evidence="4">3.1.3.12</ecNumber>
    </recommendedName>
</protein>
<dbReference type="Gene3D" id="3.40.50.1000">
    <property type="entry name" value="HAD superfamily/HAD-like"/>
    <property type="match status" value="1"/>
</dbReference>
<comment type="catalytic activity">
    <reaction evidence="4">
        <text>alpha,alpha-trehalose 6-phosphate + H2O = alpha,alpha-trehalose + phosphate</text>
        <dbReference type="Rhea" id="RHEA:23420"/>
        <dbReference type="ChEBI" id="CHEBI:15377"/>
        <dbReference type="ChEBI" id="CHEBI:16551"/>
        <dbReference type="ChEBI" id="CHEBI:43474"/>
        <dbReference type="ChEBI" id="CHEBI:58429"/>
        <dbReference type="EC" id="3.1.3.12"/>
    </reaction>
</comment>
<comment type="pathway">
    <text evidence="1 4">Glycan biosynthesis; trehalose biosynthesis.</text>
</comment>
<dbReference type="UniPathway" id="UPA00299"/>
<organism evidence="6 7">
    <name type="scientific">Hartmannibacter diazotrophicus</name>
    <dbReference type="NCBI Taxonomy" id="1482074"/>
    <lineage>
        <taxon>Bacteria</taxon>
        <taxon>Pseudomonadati</taxon>
        <taxon>Pseudomonadota</taxon>
        <taxon>Alphaproteobacteria</taxon>
        <taxon>Hyphomicrobiales</taxon>
        <taxon>Pleomorphomonadaceae</taxon>
        <taxon>Hartmannibacter</taxon>
    </lineage>
</organism>
<dbReference type="CDD" id="cd01627">
    <property type="entry name" value="HAD_TPP"/>
    <property type="match status" value="1"/>
</dbReference>
<evidence type="ECO:0000256" key="2">
    <source>
        <dbReference type="ARBA" id="ARBA00008770"/>
    </source>
</evidence>
<dbReference type="GO" id="GO:0005992">
    <property type="term" value="P:trehalose biosynthetic process"/>
    <property type="evidence" value="ECO:0007669"/>
    <property type="project" value="UniProtKB-UniPathway"/>
</dbReference>
<gene>
    <name evidence="6" type="primary">otsB</name>
    <name evidence="6" type="ORF">HDIA_4107</name>
</gene>
<dbReference type="Proteomes" id="UP000223606">
    <property type="component" value="Chromosome 1"/>
</dbReference>
<dbReference type="GO" id="GO:0046872">
    <property type="term" value="F:metal ion binding"/>
    <property type="evidence" value="ECO:0007669"/>
    <property type="project" value="UniProtKB-KW"/>
</dbReference>
<sequence>MILEDINAPSHSATSAGDDRRNFRMTMPRLPANAALFLDFDGTLVDIAPRPDAVVVLPHLSDLLTRVCKELDGAFAIVSGRPIAEIDRFLDTDCFRVGGLHGLEWRQACGQMVQQSPAPRSLNVFREQLLERGIANDGVTIEDKSVAIAVHYRANPSQEDAVRGVIEDLLSGVEDLVTIEGKMVFEVKPRAISKGTVVQRFLSLPAFEGRIPVFVGDDTTDEDGMRAAAGAGGFGIKVGDGESCASYRLQDVADVHKWLADLVS</sequence>
<dbReference type="EC" id="3.1.3.12" evidence="4"/>
<reference evidence="7" key="1">
    <citation type="submission" date="2017-09" db="EMBL/GenBank/DDBJ databases">
        <title>Genome sequence of Nannocystis excedens DSM 71.</title>
        <authorList>
            <person name="Blom J."/>
        </authorList>
    </citation>
    <scope>NUCLEOTIDE SEQUENCE [LARGE SCALE GENOMIC DNA]</scope>
    <source>
        <strain evidence="7">type strain: E19</strain>
    </source>
</reference>
<evidence type="ECO:0000256" key="1">
    <source>
        <dbReference type="ARBA" id="ARBA00005199"/>
    </source>
</evidence>
<proteinExistence type="inferred from homology"/>
<keyword evidence="4" id="KW-0479">Metal-binding</keyword>
<name>A0A2C9DBY9_9HYPH</name>
<dbReference type="InterPro" id="IPR006379">
    <property type="entry name" value="HAD-SF_hydro_IIB"/>
</dbReference>